<dbReference type="EMBL" id="CP022203">
    <property type="protein sequence ID" value="ATB46797.1"/>
    <property type="molecule type" value="Genomic_DNA"/>
</dbReference>
<evidence type="ECO:0000313" key="2">
    <source>
        <dbReference type="EMBL" id="ATB46797.1"/>
    </source>
</evidence>
<feature type="compositionally biased region" description="Gly residues" evidence="1">
    <location>
        <begin position="763"/>
        <end position="774"/>
    </location>
</feature>
<proteinExistence type="predicted"/>
<dbReference type="OrthoDB" id="5379884at2"/>
<feature type="compositionally biased region" description="Low complexity" evidence="1">
    <location>
        <begin position="334"/>
        <end position="353"/>
    </location>
</feature>
<feature type="compositionally biased region" description="Basic and acidic residues" evidence="1">
    <location>
        <begin position="385"/>
        <end position="395"/>
    </location>
</feature>
<feature type="compositionally biased region" description="Basic and acidic residues" evidence="1">
    <location>
        <begin position="438"/>
        <end position="456"/>
    </location>
</feature>
<sequence>MDSFFTSLNKRQSMLLLTAVTFCGQESLGALEHLPEEEGALLRHRAQELLQIPREKRIPALVQEIKRLVKDRRGQLWSAEPERLAALLQRERGALVEVVLRALPGTLAEAVRAHLPPSRVKLTREVRPQVLDIVRWKLEELLAREVAGQQAAGFKFADVLQLQQRELLTMCDRLGARVLGPALAGLPDAEREALLEQLPPDLKLLATKAVAANAPRKLPEVDAKAQLEPHEGLTRPTVTLRSAGAQRLARACVAQSPEFAARMLEKYRGEFGSLLAKWVREERVRPTARGDGGRTDIVMDLERLASRGLIERPVRLATPPPPRQSAVLPPPPGARKAAAAAAPAAKAAPAAAEPGRDVPTRPPVRGQVPGAGRQGVGRQGAGAPARRDFMAERAARSAGVVSSREPSRVATPAKRQDGSAVQRALARREPVNAGGAGARREGNGPDTRPPRADPEGARIGPPPSRLGQRGARSRPQEPDTLSERERARVAEGSRVHARSAEERARVAEGSRVHSSVPDERARMAEGSRVHSSVPDERARVAEGSRVHSGVPDERSRVAEGSRVHARSAEERSRVAEGSRVHSSVPDERSRVAEGSRVHSSVPDERSRVAEGSRVHSGASDERSRVAEGSRVQGAPDERSRVAGGSRVQARPGDERSRVASRVQQRPDAEPPRAARMKLKAGDPDREDSEVSRVFRSRSSGAQGGGRPLPSESQKEPERPPRVLVGRAITSPSLAPMPKPRGEGTSVQRRPRSPSGTDRPVPPGAGGRGPKGGTR</sequence>
<feature type="compositionally biased region" description="Pro residues" evidence="1">
    <location>
        <begin position="318"/>
        <end position="333"/>
    </location>
</feature>
<dbReference type="Proteomes" id="UP000217343">
    <property type="component" value="Chromosome"/>
</dbReference>
<feature type="compositionally biased region" description="Basic and acidic residues" evidence="1">
    <location>
        <begin position="474"/>
        <end position="627"/>
    </location>
</feature>
<evidence type="ECO:0000313" key="3">
    <source>
        <dbReference type="Proteomes" id="UP000217343"/>
    </source>
</evidence>
<gene>
    <name evidence="2" type="ORF">MYMAC_002402</name>
</gene>
<organism evidence="2 3">
    <name type="scientific">Corallococcus macrosporus DSM 14697</name>
    <dbReference type="NCBI Taxonomy" id="1189310"/>
    <lineage>
        <taxon>Bacteria</taxon>
        <taxon>Pseudomonadati</taxon>
        <taxon>Myxococcota</taxon>
        <taxon>Myxococcia</taxon>
        <taxon>Myxococcales</taxon>
        <taxon>Cystobacterineae</taxon>
        <taxon>Myxococcaceae</taxon>
        <taxon>Corallococcus</taxon>
    </lineage>
</organism>
<feature type="region of interest" description="Disordered" evidence="1">
    <location>
        <begin position="314"/>
        <end position="774"/>
    </location>
</feature>
<evidence type="ECO:0000256" key="1">
    <source>
        <dbReference type="SAM" id="MobiDB-lite"/>
    </source>
</evidence>
<reference evidence="2 3" key="1">
    <citation type="submission" date="2017-06" db="EMBL/GenBank/DDBJ databases">
        <title>Sequencing and comparative analysis of myxobacterial genomes.</title>
        <authorList>
            <person name="Rupp O."/>
            <person name="Goesmann A."/>
            <person name="Sogaard-Andersen L."/>
        </authorList>
    </citation>
    <scope>NUCLEOTIDE SEQUENCE [LARGE SCALE GENOMIC DNA]</scope>
    <source>
        <strain evidence="2 3">DSM 14697</strain>
    </source>
</reference>
<protein>
    <submittedName>
        <fullName evidence="2">Uncharacterized protein</fullName>
    </submittedName>
</protein>
<dbReference type="KEGG" id="mmas:MYMAC_002402"/>
<keyword evidence="3" id="KW-1185">Reference proteome</keyword>
<dbReference type="InterPro" id="IPR011002">
    <property type="entry name" value="FliG_a-hlx"/>
</dbReference>
<dbReference type="AlphaFoldDB" id="A0A250JTI5"/>
<dbReference type="SUPFAM" id="SSF48029">
    <property type="entry name" value="FliG"/>
    <property type="match status" value="1"/>
</dbReference>
<name>A0A250JTI5_9BACT</name>
<feature type="compositionally biased region" description="Basic and acidic residues" evidence="1">
    <location>
        <begin position="679"/>
        <end position="692"/>
    </location>
</feature>
<dbReference type="RefSeq" id="WP_095958209.1">
    <property type="nucleotide sequence ID" value="NZ_CP022203.1"/>
</dbReference>
<accession>A0A250JTI5</accession>